<dbReference type="PROSITE" id="PS50222">
    <property type="entry name" value="EF_HAND_2"/>
    <property type="match status" value="2"/>
</dbReference>
<dbReference type="Pfam" id="PF16652">
    <property type="entry name" value="PH_13"/>
    <property type="match status" value="1"/>
</dbReference>
<dbReference type="CDD" id="cd11837">
    <property type="entry name" value="SH3_Intersectin_2"/>
    <property type="match status" value="1"/>
</dbReference>
<dbReference type="InterPro" id="IPR001849">
    <property type="entry name" value="PH_domain"/>
</dbReference>
<dbReference type="CDD" id="cd00052">
    <property type="entry name" value="EH"/>
    <property type="match status" value="2"/>
</dbReference>
<dbReference type="PROSITE" id="PS50010">
    <property type="entry name" value="DH_2"/>
    <property type="match status" value="1"/>
</dbReference>
<keyword evidence="4" id="KW-0254">Endocytosis</keyword>
<dbReference type="GO" id="GO:0006897">
    <property type="term" value="P:endocytosis"/>
    <property type="evidence" value="ECO:0007669"/>
    <property type="project" value="UniProtKB-KW"/>
</dbReference>
<feature type="domain" description="C2" evidence="11">
    <location>
        <begin position="1443"/>
        <end position="1597"/>
    </location>
</feature>
<dbReference type="Pfam" id="PF00168">
    <property type="entry name" value="C2"/>
    <property type="match status" value="2"/>
</dbReference>
<dbReference type="GO" id="GO:0005509">
    <property type="term" value="F:calcium ion binding"/>
    <property type="evidence" value="ECO:0007669"/>
    <property type="project" value="InterPro"/>
</dbReference>
<feature type="coiled-coil region" evidence="7">
    <location>
        <begin position="525"/>
        <end position="584"/>
    </location>
</feature>
<dbReference type="InterPro" id="IPR000219">
    <property type="entry name" value="DH_dom"/>
</dbReference>
<dbReference type="InterPro" id="IPR051480">
    <property type="entry name" value="Endocytic_GEF_Adapter"/>
</dbReference>
<dbReference type="InterPro" id="IPR000008">
    <property type="entry name" value="C2_dom"/>
</dbReference>
<dbReference type="SUPFAM" id="SSF50044">
    <property type="entry name" value="SH3-domain"/>
    <property type="match status" value="5"/>
</dbReference>
<dbReference type="GO" id="GO:0005737">
    <property type="term" value="C:cytoplasm"/>
    <property type="evidence" value="ECO:0007669"/>
    <property type="project" value="UniProtKB-SubCell"/>
</dbReference>
<feature type="region of interest" description="Disordered" evidence="8">
    <location>
        <begin position="987"/>
        <end position="1013"/>
    </location>
</feature>
<dbReference type="InterPro" id="IPR035899">
    <property type="entry name" value="DBL_dom_sf"/>
</dbReference>
<dbReference type="PROSITE" id="PS50003">
    <property type="entry name" value="PH_DOMAIN"/>
    <property type="match status" value="1"/>
</dbReference>
<feature type="domain" description="EH" evidence="13">
    <location>
        <begin position="179"/>
        <end position="268"/>
    </location>
</feature>
<feature type="domain" description="DH" evidence="12">
    <location>
        <begin position="1124"/>
        <end position="1284"/>
    </location>
</feature>
<keyword evidence="2 6" id="KW-0728">SH3 domain</keyword>
<evidence type="ECO:0000313" key="15">
    <source>
        <dbReference type="EMBL" id="CAD7648407.1"/>
    </source>
</evidence>
<evidence type="ECO:0000259" key="12">
    <source>
        <dbReference type="PROSITE" id="PS50010"/>
    </source>
</evidence>
<keyword evidence="7" id="KW-0175">Coiled coil</keyword>
<dbReference type="PRINTS" id="PR00452">
    <property type="entry name" value="SH3DOMAIN"/>
</dbReference>
<feature type="domain" description="SH3" evidence="9">
    <location>
        <begin position="756"/>
        <end position="814"/>
    </location>
</feature>
<feature type="domain" description="SH3" evidence="9">
    <location>
        <begin position="1013"/>
        <end position="1074"/>
    </location>
</feature>
<dbReference type="SUPFAM" id="SSF49562">
    <property type="entry name" value="C2 domain (Calcium/lipid-binding domain, CaLB)"/>
    <property type="match status" value="1"/>
</dbReference>
<evidence type="ECO:0000259" key="14">
    <source>
        <dbReference type="PROSITE" id="PS50222"/>
    </source>
</evidence>
<feature type="domain" description="PH" evidence="10">
    <location>
        <begin position="1323"/>
        <end position="1436"/>
    </location>
</feature>
<dbReference type="SMART" id="SM00325">
    <property type="entry name" value="RhoGEF"/>
    <property type="match status" value="1"/>
</dbReference>
<evidence type="ECO:0000256" key="3">
    <source>
        <dbReference type="ARBA" id="ARBA00022490"/>
    </source>
</evidence>
<evidence type="ECO:0000313" key="16">
    <source>
        <dbReference type="Proteomes" id="UP000728032"/>
    </source>
</evidence>
<dbReference type="CDD" id="cd00160">
    <property type="entry name" value="RhoGEF"/>
    <property type="match status" value="1"/>
</dbReference>
<dbReference type="SMART" id="SM00326">
    <property type="entry name" value="SH3"/>
    <property type="match status" value="5"/>
</dbReference>
<dbReference type="Gene3D" id="2.60.40.150">
    <property type="entry name" value="C2 domain"/>
    <property type="match status" value="1"/>
</dbReference>
<feature type="coiled-coil region" evidence="7">
    <location>
        <begin position="429"/>
        <end position="456"/>
    </location>
</feature>
<dbReference type="SUPFAM" id="SSF50729">
    <property type="entry name" value="PH domain-like"/>
    <property type="match status" value="1"/>
</dbReference>
<evidence type="ECO:0000256" key="1">
    <source>
        <dbReference type="ARBA" id="ARBA00004496"/>
    </source>
</evidence>
<dbReference type="GO" id="GO:0035025">
    <property type="term" value="P:positive regulation of Rho protein signal transduction"/>
    <property type="evidence" value="ECO:0007669"/>
    <property type="project" value="TreeGrafter"/>
</dbReference>
<evidence type="ECO:0000256" key="5">
    <source>
        <dbReference type="ARBA" id="ARBA00022837"/>
    </source>
</evidence>
<dbReference type="SUPFAM" id="SSF47473">
    <property type="entry name" value="EF-hand"/>
    <property type="match status" value="2"/>
</dbReference>
<feature type="region of interest" description="Disordered" evidence="8">
    <location>
        <begin position="875"/>
        <end position="923"/>
    </location>
</feature>
<feature type="domain" description="EH" evidence="13">
    <location>
        <begin position="18"/>
        <end position="100"/>
    </location>
</feature>
<feature type="region of interest" description="Disordered" evidence="8">
    <location>
        <begin position="731"/>
        <end position="755"/>
    </location>
</feature>
<evidence type="ECO:0000256" key="4">
    <source>
        <dbReference type="ARBA" id="ARBA00022583"/>
    </source>
</evidence>
<feature type="compositionally biased region" description="Polar residues" evidence="8">
    <location>
        <begin position="731"/>
        <end position="744"/>
    </location>
</feature>
<evidence type="ECO:0000259" key="11">
    <source>
        <dbReference type="PROSITE" id="PS50004"/>
    </source>
</evidence>
<keyword evidence="5" id="KW-0106">Calcium</keyword>
<dbReference type="CDD" id="cd11839">
    <property type="entry name" value="SH3_Intersectin_4"/>
    <property type="match status" value="1"/>
</dbReference>
<evidence type="ECO:0000259" key="10">
    <source>
        <dbReference type="PROSITE" id="PS50003"/>
    </source>
</evidence>
<dbReference type="GO" id="GO:0005085">
    <property type="term" value="F:guanyl-nucleotide exchange factor activity"/>
    <property type="evidence" value="ECO:0007669"/>
    <property type="project" value="InterPro"/>
</dbReference>
<evidence type="ECO:0000259" key="13">
    <source>
        <dbReference type="PROSITE" id="PS50031"/>
    </source>
</evidence>
<dbReference type="InterPro" id="IPR011992">
    <property type="entry name" value="EF-hand-dom_pair"/>
</dbReference>
<feature type="region of interest" description="Disordered" evidence="8">
    <location>
        <begin position="311"/>
        <end position="393"/>
    </location>
</feature>
<dbReference type="PRINTS" id="PR00499">
    <property type="entry name" value="P67PHOX"/>
</dbReference>
<feature type="domain" description="EF-hand" evidence="14">
    <location>
        <begin position="212"/>
        <end position="247"/>
    </location>
</feature>
<dbReference type="EMBL" id="CAJPVJ010003150">
    <property type="protein sequence ID" value="CAG2167228.1"/>
    <property type="molecule type" value="Genomic_DNA"/>
</dbReference>
<dbReference type="SMART" id="SM00027">
    <property type="entry name" value="EH"/>
    <property type="match status" value="2"/>
</dbReference>
<dbReference type="InterPro" id="IPR002048">
    <property type="entry name" value="EF_hand_dom"/>
</dbReference>
<feature type="region of interest" description="Disordered" evidence="8">
    <location>
        <begin position="1101"/>
        <end position="1121"/>
    </location>
</feature>
<evidence type="ECO:0000256" key="6">
    <source>
        <dbReference type="PROSITE-ProRule" id="PRU00192"/>
    </source>
</evidence>
<dbReference type="InterPro" id="IPR018247">
    <property type="entry name" value="EF_Hand_1_Ca_BS"/>
</dbReference>
<dbReference type="Gene3D" id="2.30.29.30">
    <property type="entry name" value="Pleckstrin-homology domain (PH domain)/Phosphotyrosine-binding domain (PTB)"/>
    <property type="match status" value="1"/>
</dbReference>
<organism evidence="15">
    <name type="scientific">Oppiella nova</name>
    <dbReference type="NCBI Taxonomy" id="334625"/>
    <lineage>
        <taxon>Eukaryota</taxon>
        <taxon>Metazoa</taxon>
        <taxon>Ecdysozoa</taxon>
        <taxon>Arthropoda</taxon>
        <taxon>Chelicerata</taxon>
        <taxon>Arachnida</taxon>
        <taxon>Acari</taxon>
        <taxon>Acariformes</taxon>
        <taxon>Sarcoptiformes</taxon>
        <taxon>Oribatida</taxon>
        <taxon>Brachypylina</taxon>
        <taxon>Oppioidea</taxon>
        <taxon>Oppiidae</taxon>
        <taxon>Oppiella</taxon>
    </lineage>
</organism>
<dbReference type="PROSITE" id="PS50002">
    <property type="entry name" value="SH3"/>
    <property type="match status" value="5"/>
</dbReference>
<dbReference type="Gene3D" id="1.10.238.10">
    <property type="entry name" value="EF-hand"/>
    <property type="match status" value="2"/>
</dbReference>
<dbReference type="PROSITE" id="PS50031">
    <property type="entry name" value="EH"/>
    <property type="match status" value="2"/>
</dbReference>
<dbReference type="PANTHER" id="PTHR46006:SF6">
    <property type="entry name" value="INTERSECTIN-2 ISOFORM X1"/>
    <property type="match status" value="1"/>
</dbReference>
<dbReference type="PROSITE" id="PS00018">
    <property type="entry name" value="EF_HAND_1"/>
    <property type="match status" value="2"/>
</dbReference>
<accession>A0A7R9LVF3</accession>
<name>A0A7R9LVF3_9ACAR</name>
<dbReference type="PANTHER" id="PTHR46006">
    <property type="entry name" value="RHO GUANINE NUCLEOTIDE EXCHANGE FACTOR AT 64C, ISOFORM A"/>
    <property type="match status" value="1"/>
</dbReference>
<sequence>MSLSSPPSGDLFVMTGDQKARYESQFVRICSSRSDFISGDQAKTIMLASGLPPNVLAHIWALADVDSDGKMDINEFCIALHLISLRLKGVDLPQTLPQSLKVLVEAPTFAAFTDFGAFGAPNVPTQPSMSAPGMGYAANMSGAPPPRPAPPTAEMKVQRSGSITSGDYLLTEWAIPQPSKLKYTQQFNSHDRTRSGFLTGPQARNILIESKLPQPVLAQIWNLSDIDSDGRLNCDEFVVAMHLIDCVKAGDQVPAVLPPDLVPPSYRRKRSLSGVTAIPTISQAMAPAIDDIVEEGGKGFVATFEDKRRENFEKGQQELDRRRQALLETQKREREERERKEREEHQKREQIRLEQERKRQDELERQAQRQREIENEKEEQRRKQLEQREAARREMERQRMIEWENTRKQDLSNQKIKTQEDLLKFKSKKKSLALDMERVNNKLNELNGTVGETRKKVVDIKAEIDSMRLERDQKLGLLSSIKAQIKALNDRQLYIEQEKLNLTQQLKNTAAAAGAENAGTDQFALQNKQIIINQLKSQIDQFETERTTKMADLANNNTQLTELKDKLQQMIERTTQLANEYESKRLEAQEFRDSQSQQTNEDVNAGWGQEVPTNVEWPTDDSAVKADRTVTKVKYRCLYTFTARNEDELTVEPGDIVLVDTSACSEPGWLSGHVRGHTGWFPEAYVELIDGEPNKIETESNFDVQRRTPLEGIAEAPENGNESEVIATKTSTQFTTSDESSFQKPTAISKTSDSSSDSIKAIAQYPWKAKEDNHLSFSKGDVITIKEQQDMWWFGQLDTASGWFPKSYVKPLDATGNVAQEDEEYYISLYPFESQETGDLSFDANELIKVIKKDGDWWTGVISDARQGVFPSNYARSAQPDEIPNPVLTEPSIPAPKTTCAPPLHSQMSAPTPPPNSDGEKSKLKKLEIVTVIAPYKATGPEQLSLEKGQLIQVRKKTSSGWWEGEVQVKGKKKQVGWFPASYVKPLNPSSGSGGSSARSTPDPNRQKASEDKDSERVIALYAFRAQHDDELTFETNDMIKVLAKEDTTWWRGQLISTGAVGLFPSNHVDVYREQYQQIDEQISEYNVYATIDPPINGYDSEFEDEEEDTTGSESYSITDDERKRQNHLNEFLATENAYVVDMAIVIDVFQKPLKARNCITDAESDAIFVNWSRLVRCNQKALRNRKHHYVKYCSRQLTAARLIQNKTENDPNFNETAKQCSQDSRANRLPLSSYLLKPMQRITKYPLLIGKILEHTPTYHCDYVNCEKALKLSQELCKRVNEACRNTEDSQRLQWIQKQIRVDGIDQNIDFNSETNCLGRRQLLHSGTLIKANSGRELIAFLFNDFLLLTIALKELPKITNVFASEKALSATYRLYKEPILLNDIIITELSQFDTNLDPNLFQIHVNSQQKYFTFKAISTNERSLWVKSIDVSSRHFRDVERLELLSTKTLNLTKLRKIGRLFVTVIEGLQLTSNNNVMNAFCKISIGKNEEHIYQTHSTKVVRCVATSPTGDRSLISRSSPSIVTRNQINIVSKSNLFKLKWNDSTQLIVYEDMNNLLQIKCYDRNPFAANYLIGSSALSVRELAEQMSQIQGPITKEVRLTSGDNNPNANPSVYLKLDLQYFDK</sequence>
<dbReference type="Pfam" id="PF00018">
    <property type="entry name" value="SH3_1"/>
    <property type="match status" value="3"/>
</dbReference>
<feature type="domain" description="EF-hand" evidence="14">
    <location>
        <begin position="51"/>
        <end position="86"/>
    </location>
</feature>
<evidence type="ECO:0000259" key="9">
    <source>
        <dbReference type="PROSITE" id="PS50002"/>
    </source>
</evidence>
<evidence type="ECO:0000256" key="7">
    <source>
        <dbReference type="SAM" id="Coils"/>
    </source>
</evidence>
<feature type="domain" description="SH3" evidence="9">
    <location>
        <begin position="925"/>
        <end position="989"/>
    </location>
</feature>
<dbReference type="Gene3D" id="1.20.900.10">
    <property type="entry name" value="Dbl homology (DH) domain"/>
    <property type="match status" value="2"/>
</dbReference>
<protein>
    <recommendedName>
        <fullName evidence="17">Intersectin-1</fullName>
    </recommendedName>
</protein>
<evidence type="ECO:0000256" key="8">
    <source>
        <dbReference type="SAM" id="MobiDB-lite"/>
    </source>
</evidence>
<evidence type="ECO:0000256" key="2">
    <source>
        <dbReference type="ARBA" id="ARBA00022443"/>
    </source>
</evidence>
<dbReference type="Proteomes" id="UP000728032">
    <property type="component" value="Unassembled WGS sequence"/>
</dbReference>
<dbReference type="Gene3D" id="2.30.30.40">
    <property type="entry name" value="SH3 Domains"/>
    <property type="match status" value="5"/>
</dbReference>
<keyword evidence="16" id="KW-1185">Reference proteome</keyword>
<dbReference type="Pfam" id="PF07653">
    <property type="entry name" value="SH3_2"/>
    <property type="match status" value="1"/>
</dbReference>
<dbReference type="PROSITE" id="PS50004">
    <property type="entry name" value="C2"/>
    <property type="match status" value="1"/>
</dbReference>
<reference evidence="15" key="1">
    <citation type="submission" date="2020-11" db="EMBL/GenBank/DDBJ databases">
        <authorList>
            <person name="Tran Van P."/>
        </authorList>
    </citation>
    <scope>NUCLEOTIDE SEQUENCE</scope>
</reference>
<dbReference type="SMART" id="SM00054">
    <property type="entry name" value="EFh"/>
    <property type="match status" value="2"/>
</dbReference>
<dbReference type="OrthoDB" id="207120at2759"/>
<dbReference type="InterPro" id="IPR001452">
    <property type="entry name" value="SH3_domain"/>
</dbReference>
<proteinExistence type="predicted"/>
<comment type="subcellular location">
    <subcellularLocation>
        <location evidence="1">Cytoplasm</location>
    </subcellularLocation>
</comment>
<evidence type="ECO:0008006" key="17">
    <source>
        <dbReference type="Google" id="ProtNLM"/>
    </source>
</evidence>
<dbReference type="Pfam" id="PF12763">
    <property type="entry name" value="EH"/>
    <property type="match status" value="2"/>
</dbReference>
<dbReference type="Pfam" id="PF14604">
    <property type="entry name" value="SH3_9"/>
    <property type="match status" value="1"/>
</dbReference>
<dbReference type="Pfam" id="PF00621">
    <property type="entry name" value="RhoGEF"/>
    <property type="match status" value="1"/>
</dbReference>
<dbReference type="InterPro" id="IPR036028">
    <property type="entry name" value="SH3-like_dom_sf"/>
</dbReference>
<feature type="compositionally biased region" description="Low complexity" evidence="8">
    <location>
        <begin position="746"/>
        <end position="755"/>
    </location>
</feature>
<dbReference type="InterPro" id="IPR011993">
    <property type="entry name" value="PH-like_dom_sf"/>
</dbReference>
<gene>
    <name evidence="15" type="ORF">ONB1V03_LOCUS6740</name>
</gene>
<dbReference type="SMART" id="SM00233">
    <property type="entry name" value="PH"/>
    <property type="match status" value="1"/>
</dbReference>
<keyword evidence="3" id="KW-0963">Cytoplasm</keyword>
<dbReference type="InterPro" id="IPR035892">
    <property type="entry name" value="C2_domain_sf"/>
</dbReference>
<dbReference type="EMBL" id="OC917975">
    <property type="protein sequence ID" value="CAD7648407.1"/>
    <property type="molecule type" value="Genomic_DNA"/>
</dbReference>
<feature type="domain" description="SH3" evidence="9">
    <location>
        <begin position="630"/>
        <end position="691"/>
    </location>
</feature>
<dbReference type="InterPro" id="IPR000261">
    <property type="entry name" value="EH_dom"/>
</dbReference>
<dbReference type="SUPFAM" id="SSF48065">
    <property type="entry name" value="DBL homology domain (DH-domain)"/>
    <property type="match status" value="1"/>
</dbReference>
<dbReference type="CDD" id="cd11836">
    <property type="entry name" value="SH3_Intersectin_1"/>
    <property type="match status" value="1"/>
</dbReference>
<feature type="compositionally biased region" description="Acidic residues" evidence="8">
    <location>
        <begin position="1101"/>
        <end position="1111"/>
    </location>
</feature>
<feature type="domain" description="SH3" evidence="9">
    <location>
        <begin position="821"/>
        <end position="880"/>
    </location>
</feature>